<evidence type="ECO:0000313" key="8">
    <source>
        <dbReference type="EMBL" id="HJE91648.1"/>
    </source>
</evidence>
<comment type="caution">
    <text evidence="8">The sequence shown here is derived from an EMBL/GenBank/DDBJ whole genome shotgun (WGS) entry which is preliminary data.</text>
</comment>
<accession>A0A921F681</accession>
<dbReference type="GO" id="GO:0008270">
    <property type="term" value="F:zinc ion binding"/>
    <property type="evidence" value="ECO:0007669"/>
    <property type="project" value="InterPro"/>
</dbReference>
<evidence type="ECO:0000256" key="6">
    <source>
        <dbReference type="SAM" id="MobiDB-lite"/>
    </source>
</evidence>
<evidence type="ECO:0000256" key="1">
    <source>
        <dbReference type="ARBA" id="ARBA00001947"/>
    </source>
</evidence>
<dbReference type="EMBL" id="DYXM01000223">
    <property type="protein sequence ID" value="HJE91648.1"/>
    <property type="molecule type" value="Genomic_DNA"/>
</dbReference>
<dbReference type="CDD" id="cd07363">
    <property type="entry name" value="45_DOPA_Dioxygenase"/>
    <property type="match status" value="1"/>
</dbReference>
<dbReference type="InterPro" id="IPR014436">
    <property type="entry name" value="Extradiol_dOase_DODA"/>
</dbReference>
<dbReference type="AlphaFoldDB" id="A0A921F681"/>
<evidence type="ECO:0000313" key="9">
    <source>
        <dbReference type="Proteomes" id="UP000776650"/>
    </source>
</evidence>
<evidence type="ECO:0000259" key="7">
    <source>
        <dbReference type="Pfam" id="PF02900"/>
    </source>
</evidence>
<dbReference type="EC" id="1.13.11.29" evidence="8"/>
<dbReference type="Proteomes" id="UP000776650">
    <property type="component" value="Unassembled WGS sequence"/>
</dbReference>
<organism evidence="8 9">
    <name type="scientific">Dietzia timorensis</name>
    <dbReference type="NCBI Taxonomy" id="499555"/>
    <lineage>
        <taxon>Bacteria</taxon>
        <taxon>Bacillati</taxon>
        <taxon>Actinomycetota</taxon>
        <taxon>Actinomycetes</taxon>
        <taxon>Mycobacteriales</taxon>
        <taxon>Dietziaceae</taxon>
        <taxon>Dietzia</taxon>
    </lineage>
</organism>
<proteinExistence type="inferred from homology"/>
<dbReference type="Pfam" id="PF02900">
    <property type="entry name" value="LigB"/>
    <property type="match status" value="1"/>
</dbReference>
<keyword evidence="3" id="KW-0479">Metal-binding</keyword>
<comment type="cofactor">
    <cofactor evidence="1">
        <name>Zn(2+)</name>
        <dbReference type="ChEBI" id="CHEBI:29105"/>
    </cofactor>
</comment>
<dbReference type="GO" id="GO:0050297">
    <property type="term" value="F:stizolobate synthase activity"/>
    <property type="evidence" value="ECO:0007669"/>
    <property type="project" value="UniProtKB-EC"/>
</dbReference>
<evidence type="ECO:0000256" key="4">
    <source>
        <dbReference type="ARBA" id="ARBA00022833"/>
    </source>
</evidence>
<reference evidence="8" key="2">
    <citation type="submission" date="2021-09" db="EMBL/GenBank/DDBJ databases">
        <authorList>
            <person name="Gilroy R."/>
        </authorList>
    </citation>
    <scope>NUCLEOTIDE SEQUENCE</scope>
    <source>
        <strain evidence="8">ChiGjej1B1-18357</strain>
    </source>
</reference>
<name>A0A921F681_9ACTN</name>
<dbReference type="RefSeq" id="WP_303914343.1">
    <property type="nucleotide sequence ID" value="NZ_DYXM01000223.1"/>
</dbReference>
<feature type="region of interest" description="Disordered" evidence="6">
    <location>
        <begin position="1"/>
        <end position="22"/>
    </location>
</feature>
<evidence type="ECO:0000256" key="5">
    <source>
        <dbReference type="ARBA" id="ARBA00023002"/>
    </source>
</evidence>
<dbReference type="InterPro" id="IPR004183">
    <property type="entry name" value="Xdiol_dOase_suB"/>
</dbReference>
<evidence type="ECO:0000256" key="3">
    <source>
        <dbReference type="ARBA" id="ARBA00022723"/>
    </source>
</evidence>
<dbReference type="PANTHER" id="PTHR30096">
    <property type="entry name" value="4,5-DOPA DIOXYGENASE EXTRADIOL-LIKE PROTEIN"/>
    <property type="match status" value="1"/>
</dbReference>
<dbReference type="SUPFAM" id="SSF53213">
    <property type="entry name" value="LigB-like"/>
    <property type="match status" value="1"/>
</dbReference>
<keyword evidence="4" id="KW-0862">Zinc</keyword>
<feature type="domain" description="Extradiol ring-cleavage dioxygenase class III enzyme subunit B" evidence="7">
    <location>
        <begin position="34"/>
        <end position="238"/>
    </location>
</feature>
<protein>
    <submittedName>
        <fullName evidence="8">4,5-DOPA dioxygenase extradiol</fullName>
        <ecNumber evidence="8">1.13.11.29</ecNumber>
    </submittedName>
</protein>
<comment type="similarity">
    <text evidence="2">Belongs to the DODA-type extradiol aromatic ring-opening dioxygenase family.</text>
</comment>
<dbReference type="PANTHER" id="PTHR30096:SF0">
    <property type="entry name" value="4,5-DOPA DIOXYGENASE EXTRADIOL-LIKE PROTEIN"/>
    <property type="match status" value="1"/>
</dbReference>
<sequence>MSDISSPKATGRQPAVFIGHGAPNNAIEDNTWTKEWKKIGESLPQRPRAVLTVSAHWFIGATAVTAMSKPRTIHDFFGFPQELSEFEYPADGAPELVSQVEELARPQWVGADEDSWGLDHGAWSVLTHMLPEADVPVAQLSLNATKSPEYHFNLGTKVAELANDNVLLLGSGNVVHNLRMVNPAVGDTGEAWAHRFDDAVEELLVHRPEDILEILEHPDFARAVPTPDHFLPVVHAAAWTAALGRNAETFDKGYTWGSLSMTSYTAA</sequence>
<keyword evidence="5 8" id="KW-0560">Oxidoreductase</keyword>
<dbReference type="PIRSF" id="PIRSF006157">
    <property type="entry name" value="Doxgns_DODA"/>
    <property type="match status" value="1"/>
</dbReference>
<dbReference type="Gene3D" id="3.40.830.10">
    <property type="entry name" value="LigB-like"/>
    <property type="match status" value="1"/>
</dbReference>
<evidence type="ECO:0000256" key="2">
    <source>
        <dbReference type="ARBA" id="ARBA00007581"/>
    </source>
</evidence>
<dbReference type="GO" id="GO:0008198">
    <property type="term" value="F:ferrous iron binding"/>
    <property type="evidence" value="ECO:0007669"/>
    <property type="project" value="InterPro"/>
</dbReference>
<keyword evidence="8" id="KW-0223">Dioxygenase</keyword>
<reference evidence="8" key="1">
    <citation type="journal article" date="2021" name="PeerJ">
        <title>Extensive microbial diversity within the chicken gut microbiome revealed by metagenomics and culture.</title>
        <authorList>
            <person name="Gilroy R."/>
            <person name="Ravi A."/>
            <person name="Getino M."/>
            <person name="Pursley I."/>
            <person name="Horton D.L."/>
            <person name="Alikhan N.F."/>
            <person name="Baker D."/>
            <person name="Gharbi K."/>
            <person name="Hall N."/>
            <person name="Watson M."/>
            <person name="Adriaenssens E.M."/>
            <person name="Foster-Nyarko E."/>
            <person name="Jarju S."/>
            <person name="Secka A."/>
            <person name="Antonio M."/>
            <person name="Oren A."/>
            <person name="Chaudhuri R.R."/>
            <person name="La Ragione R."/>
            <person name="Hildebrand F."/>
            <person name="Pallen M.J."/>
        </authorList>
    </citation>
    <scope>NUCLEOTIDE SEQUENCE</scope>
    <source>
        <strain evidence="8">ChiGjej1B1-18357</strain>
    </source>
</reference>
<dbReference type="NCBIfam" id="NF007914">
    <property type="entry name" value="PRK10628.1"/>
    <property type="match status" value="1"/>
</dbReference>
<gene>
    <name evidence="8" type="primary">ygiD</name>
    <name evidence="8" type="ORF">K8V11_11650</name>
</gene>